<dbReference type="SMART" id="SM00065">
    <property type="entry name" value="GAF"/>
    <property type="match status" value="1"/>
</dbReference>
<dbReference type="PANTHER" id="PTHR33121">
    <property type="entry name" value="CYCLIC DI-GMP PHOSPHODIESTERASE PDEF"/>
    <property type="match status" value="1"/>
</dbReference>
<dbReference type="InterPro" id="IPR001633">
    <property type="entry name" value="EAL_dom"/>
</dbReference>
<dbReference type="InterPro" id="IPR003018">
    <property type="entry name" value="GAF"/>
</dbReference>
<dbReference type="EMBL" id="MLJW01000403">
    <property type="protein sequence ID" value="OIQ87796.1"/>
    <property type="molecule type" value="Genomic_DNA"/>
</dbReference>
<dbReference type="SUPFAM" id="SSF55781">
    <property type="entry name" value="GAF domain-like"/>
    <property type="match status" value="1"/>
</dbReference>
<evidence type="ECO:0000259" key="1">
    <source>
        <dbReference type="PROSITE" id="PS50883"/>
    </source>
</evidence>
<dbReference type="InterPro" id="IPR035919">
    <property type="entry name" value="EAL_sf"/>
</dbReference>
<proteinExistence type="predicted"/>
<dbReference type="Gene3D" id="3.20.20.450">
    <property type="entry name" value="EAL domain"/>
    <property type="match status" value="1"/>
</dbReference>
<organism evidence="2">
    <name type="scientific">mine drainage metagenome</name>
    <dbReference type="NCBI Taxonomy" id="410659"/>
    <lineage>
        <taxon>unclassified sequences</taxon>
        <taxon>metagenomes</taxon>
        <taxon>ecological metagenomes</taxon>
    </lineage>
</organism>
<dbReference type="EC" id="3.1.4.52" evidence="2"/>
<evidence type="ECO:0000313" key="2">
    <source>
        <dbReference type="EMBL" id="OIQ87796.1"/>
    </source>
</evidence>
<dbReference type="AlphaFoldDB" id="A0A1J5R6X8"/>
<dbReference type="InterPro" id="IPR050706">
    <property type="entry name" value="Cyclic-di-GMP_PDE-like"/>
</dbReference>
<dbReference type="PROSITE" id="PS50883">
    <property type="entry name" value="EAL"/>
    <property type="match status" value="1"/>
</dbReference>
<keyword evidence="2" id="KW-0378">Hydrolase</keyword>
<protein>
    <submittedName>
        <fullName evidence="2">Cyclic di-GMP phosphodiesterase CdpA</fullName>
        <ecNumber evidence="2">3.1.4.52</ecNumber>
    </submittedName>
</protein>
<dbReference type="GO" id="GO:0071111">
    <property type="term" value="F:cyclic-guanylate-specific phosphodiesterase activity"/>
    <property type="evidence" value="ECO:0007669"/>
    <property type="project" value="UniProtKB-EC"/>
</dbReference>
<name>A0A1J5R6X8_9ZZZZ</name>
<accession>A0A1J5R6X8</accession>
<dbReference type="Pfam" id="PF00563">
    <property type="entry name" value="EAL"/>
    <property type="match status" value="1"/>
</dbReference>
<dbReference type="SUPFAM" id="SSF141868">
    <property type="entry name" value="EAL domain-like"/>
    <property type="match status" value="1"/>
</dbReference>
<comment type="caution">
    <text evidence="2">The sequence shown here is derived from an EMBL/GenBank/DDBJ whole genome shotgun (WGS) entry which is preliminary data.</text>
</comment>
<sequence length="396" mass="43952">MAIPHRAVDVVVQDALASVRTLLGMEVAFLSEFSEGRRVFRYVDKAANDIPVRVDASDPLEDSYCQRIVDGRLPELMRDACANAEARTIAATTLIPVGAHLSVPLRLSDGRVFGTFCCFSRRADETLGERDVSTLRCFANMTAKFIEEQVADEWRRRELNERYLRVLDGERFNVVYQPIVRLADATTVGYEALARFPDDPARTPDVWFNEAAEVGLQDRLEVAVVRKALRLFEQVPHDTYVSLNASPQTILSGALVDTLLSQPCPRIVLEVTEHESVADYASIARAIEPLRRRGLRLAVDDAGAGYASFRHILRLQPDLIKLDTSLIRQIDKDRQCRALAAAIMRFSEEAGSRVVAEGVETEAELAVLRDLGIELAQGYLLGRPAPLADPLQPPAS</sequence>
<dbReference type="InterPro" id="IPR029016">
    <property type="entry name" value="GAF-like_dom_sf"/>
</dbReference>
<dbReference type="CDD" id="cd01948">
    <property type="entry name" value="EAL"/>
    <property type="match status" value="1"/>
</dbReference>
<reference evidence="2" key="1">
    <citation type="submission" date="2016-10" db="EMBL/GenBank/DDBJ databases">
        <title>Sequence of Gallionella enrichment culture.</title>
        <authorList>
            <person name="Poehlein A."/>
            <person name="Muehling M."/>
            <person name="Daniel R."/>
        </authorList>
    </citation>
    <scope>NUCLEOTIDE SEQUENCE</scope>
</reference>
<gene>
    <name evidence="2" type="primary">cdpA_7</name>
    <name evidence="2" type="ORF">GALL_303280</name>
</gene>
<dbReference type="Gene3D" id="3.30.450.40">
    <property type="match status" value="1"/>
</dbReference>
<dbReference type="Pfam" id="PF01590">
    <property type="entry name" value="GAF"/>
    <property type="match status" value="1"/>
</dbReference>
<dbReference type="PANTHER" id="PTHR33121:SF76">
    <property type="entry name" value="SIGNALING PROTEIN"/>
    <property type="match status" value="1"/>
</dbReference>
<feature type="domain" description="EAL" evidence="1">
    <location>
        <begin position="156"/>
        <end position="396"/>
    </location>
</feature>
<dbReference type="SMART" id="SM00052">
    <property type="entry name" value="EAL"/>
    <property type="match status" value="1"/>
</dbReference>